<dbReference type="GO" id="GO:0005524">
    <property type="term" value="F:ATP binding"/>
    <property type="evidence" value="ECO:0007669"/>
    <property type="project" value="UniProtKB-KW"/>
</dbReference>
<dbReference type="InterPro" id="IPR027417">
    <property type="entry name" value="P-loop_NTPase"/>
</dbReference>
<dbReference type="InterPro" id="IPR041664">
    <property type="entry name" value="AAA_16"/>
</dbReference>
<dbReference type="EMBL" id="CP117411">
    <property type="protein sequence ID" value="WCT73231.1"/>
    <property type="molecule type" value="Genomic_DNA"/>
</dbReference>
<accession>A0ABY7TJ25</accession>
<keyword evidence="3" id="KW-0067">ATP-binding</keyword>
<feature type="region of interest" description="Disordered" evidence="1">
    <location>
        <begin position="445"/>
        <end position="615"/>
    </location>
</feature>
<feature type="region of interest" description="Disordered" evidence="1">
    <location>
        <begin position="16"/>
        <end position="38"/>
    </location>
</feature>
<feature type="compositionally biased region" description="Pro residues" evidence="1">
    <location>
        <begin position="510"/>
        <end position="527"/>
    </location>
</feature>
<gene>
    <name evidence="3" type="ORF">PQ455_16670</name>
</gene>
<feature type="compositionally biased region" description="Pro residues" evidence="1">
    <location>
        <begin position="535"/>
        <end position="568"/>
    </location>
</feature>
<dbReference type="InterPro" id="IPR003593">
    <property type="entry name" value="AAA+_ATPase"/>
</dbReference>
<evidence type="ECO:0000259" key="2">
    <source>
        <dbReference type="SMART" id="SM00382"/>
    </source>
</evidence>
<feature type="domain" description="AAA+ ATPase" evidence="2">
    <location>
        <begin position="115"/>
        <end position="283"/>
    </location>
</feature>
<evidence type="ECO:0000256" key="1">
    <source>
        <dbReference type="SAM" id="MobiDB-lite"/>
    </source>
</evidence>
<protein>
    <submittedName>
        <fullName evidence="3">ATP-binding protein</fullName>
    </submittedName>
</protein>
<dbReference type="SMART" id="SM00382">
    <property type="entry name" value="AAA"/>
    <property type="match status" value="1"/>
</dbReference>
<dbReference type="RefSeq" id="WP_273687297.1">
    <property type="nucleotide sequence ID" value="NZ_CP117411.1"/>
</dbReference>
<dbReference type="Proteomes" id="UP001220395">
    <property type="component" value="Chromosome"/>
</dbReference>
<keyword evidence="3" id="KW-0547">Nucleotide-binding</keyword>
<dbReference type="PANTHER" id="PTHR34301">
    <property type="entry name" value="DNA-BINDING PROTEIN-RELATED"/>
    <property type="match status" value="1"/>
</dbReference>
<dbReference type="SUPFAM" id="SSF52540">
    <property type="entry name" value="P-loop containing nucleoside triphosphate hydrolases"/>
    <property type="match status" value="1"/>
</dbReference>
<dbReference type="Pfam" id="PF13191">
    <property type="entry name" value="AAA_16"/>
    <property type="match status" value="1"/>
</dbReference>
<evidence type="ECO:0000313" key="4">
    <source>
        <dbReference type="Proteomes" id="UP001220395"/>
    </source>
</evidence>
<dbReference type="Gene3D" id="3.40.50.300">
    <property type="entry name" value="P-loop containing nucleotide triphosphate hydrolases"/>
    <property type="match status" value="1"/>
</dbReference>
<reference evidence="3 4" key="1">
    <citation type="submission" date="2023-02" db="EMBL/GenBank/DDBJ databases">
        <title>Genome sequence of Sphingomonas naphthae.</title>
        <authorList>
            <person name="Kim S."/>
            <person name="Heo J."/>
            <person name="Kwon S.-W."/>
        </authorList>
    </citation>
    <scope>NUCLEOTIDE SEQUENCE [LARGE SCALE GENOMIC DNA]</scope>
    <source>
        <strain evidence="3 4">KACC 18716</strain>
    </source>
</reference>
<dbReference type="PANTHER" id="PTHR34301:SF8">
    <property type="entry name" value="ATPASE DOMAIN-CONTAINING PROTEIN"/>
    <property type="match status" value="1"/>
</dbReference>
<feature type="compositionally biased region" description="Basic and acidic residues" evidence="1">
    <location>
        <begin position="16"/>
        <end position="25"/>
    </location>
</feature>
<feature type="compositionally biased region" description="Pro residues" evidence="1">
    <location>
        <begin position="451"/>
        <end position="495"/>
    </location>
</feature>
<evidence type="ECO:0000313" key="3">
    <source>
        <dbReference type="EMBL" id="WCT73231.1"/>
    </source>
</evidence>
<name>A0ABY7TJ25_9SPHN</name>
<keyword evidence="4" id="KW-1185">Reference proteome</keyword>
<proteinExistence type="predicted"/>
<sequence length="615" mass="65763">MSRGFGLKSLSRWLDGGRPEGDRLSDLPTYGGPVEAPRPASYDMARGLPGAMQQAGIPFAAPQPIAPAVPDADYLDQRREALTQAFNPSHPVERRRDLCGRDDKLAALFDAVLTQKKHAIVHGARGSGKTSLVRVFGDYADNRNAVVIYMACEPGVSFGELMRHYVRFIPGTSLSVEDVASFEREVATLSAASRPRDMVEILSRIAHTQVIFILDEFDRVTDSNVQGEVATFMKLLSDAHIPVQLLIVGIARSVSDIIECHPSLRRHLTAIAIGRIAREDVGLLVDQGAARAGIQFDAQGRDIVVRTSCGSPYHARLFAYQAGLEALRRGTTLVDGAAALGGLASATEQWARLNESDSALFERLAATAPAMRARLADIARVAAIGDGFTRASIPDERDTNVHLEGALEGALVSDVRDISRKIFRDSLAPQFLLATIELANAEDARPRMQAAPPPQPQWQPQPPAAPAYAPQPAPSYQPAPPPQPAYQAPPAPVTPPSYGRQAQEWAAEPAPAPYYAPPPPPPAPAPAPQQATPHYVPPRPTVPPVWNAPPPAYAPPPAGQAPVPPAPYQPASAPSQPAAPGWLQQAYSTPAQPAPRPSTPDRWAGPSGTWSEGSE</sequence>
<feature type="compositionally biased region" description="Low complexity" evidence="1">
    <location>
        <begin position="569"/>
        <end position="580"/>
    </location>
</feature>
<organism evidence="3 4">
    <name type="scientific">Sphingomonas naphthae</name>
    <dbReference type="NCBI Taxonomy" id="1813468"/>
    <lineage>
        <taxon>Bacteria</taxon>
        <taxon>Pseudomonadati</taxon>
        <taxon>Pseudomonadota</taxon>
        <taxon>Alphaproteobacteria</taxon>
        <taxon>Sphingomonadales</taxon>
        <taxon>Sphingomonadaceae</taxon>
        <taxon>Sphingomonas</taxon>
    </lineage>
</organism>